<dbReference type="InterPro" id="IPR029069">
    <property type="entry name" value="HotDog_dom_sf"/>
</dbReference>
<keyword evidence="2 3" id="KW-0378">Hydrolase</keyword>
<organism evidence="3 4">
    <name type="scientific">Hallerella succinigenes</name>
    <dbReference type="NCBI Taxonomy" id="1896222"/>
    <lineage>
        <taxon>Bacteria</taxon>
        <taxon>Pseudomonadati</taxon>
        <taxon>Fibrobacterota</taxon>
        <taxon>Fibrobacteria</taxon>
        <taxon>Fibrobacterales</taxon>
        <taxon>Fibrobacteraceae</taxon>
        <taxon>Hallerella</taxon>
    </lineage>
</organism>
<evidence type="ECO:0000313" key="3">
    <source>
        <dbReference type="EMBL" id="PJJ41066.1"/>
    </source>
</evidence>
<accession>A0A2M9A5S4</accession>
<dbReference type="Pfam" id="PF13279">
    <property type="entry name" value="4HBT_2"/>
    <property type="match status" value="1"/>
</dbReference>
<dbReference type="GO" id="GO:0047617">
    <property type="term" value="F:fatty acyl-CoA hydrolase activity"/>
    <property type="evidence" value="ECO:0007669"/>
    <property type="project" value="TreeGrafter"/>
</dbReference>
<gene>
    <name evidence="3" type="ORF">BGX16_1021</name>
</gene>
<proteinExistence type="inferred from homology"/>
<dbReference type="SUPFAM" id="SSF54637">
    <property type="entry name" value="Thioesterase/thiol ester dehydrase-isomerase"/>
    <property type="match status" value="1"/>
</dbReference>
<dbReference type="PANTHER" id="PTHR31793">
    <property type="entry name" value="4-HYDROXYBENZOYL-COA THIOESTERASE FAMILY MEMBER"/>
    <property type="match status" value="1"/>
</dbReference>
<name>A0A2M9A5S4_9BACT</name>
<dbReference type="Proteomes" id="UP000231134">
    <property type="component" value="Unassembled WGS sequence"/>
</dbReference>
<dbReference type="AlphaFoldDB" id="A0A2M9A5S4"/>
<evidence type="ECO:0000313" key="4">
    <source>
        <dbReference type="Proteomes" id="UP000231134"/>
    </source>
</evidence>
<dbReference type="CDD" id="cd00586">
    <property type="entry name" value="4HBT"/>
    <property type="match status" value="1"/>
</dbReference>
<sequence length="145" mass="17156">MSEKILKAYTDIEVQFYDLDPMNVVWHGNYVKYMETARCALLTKIKYDYYEMEKAGYAWPVVEMNLKYIRPLRFMQKVRVEVSLVEYDVCMKLKYRFIDLETGKVITKAESTQMVVKISTKESMFSTPPDFVEKVKMALAKEENV</sequence>
<comment type="similarity">
    <text evidence="1">Belongs to the 4-hydroxybenzoyl-CoA thioesterase family.</text>
</comment>
<dbReference type="OrthoDB" id="9800856at2"/>
<comment type="caution">
    <text evidence="3">The sequence shown here is derived from an EMBL/GenBank/DDBJ whole genome shotgun (WGS) entry which is preliminary data.</text>
</comment>
<dbReference type="RefSeq" id="WP_100425076.1">
    <property type="nucleotide sequence ID" value="NZ_JAQXKX010000056.1"/>
</dbReference>
<protein>
    <submittedName>
        <fullName evidence="3">Acyl-CoA thioester hydrolase</fullName>
    </submittedName>
</protein>
<dbReference type="PIRSF" id="PIRSF003230">
    <property type="entry name" value="YbgC"/>
    <property type="match status" value="1"/>
</dbReference>
<keyword evidence="4" id="KW-1185">Reference proteome</keyword>
<dbReference type="InterPro" id="IPR050563">
    <property type="entry name" value="4-hydroxybenzoyl-CoA_TE"/>
</dbReference>
<dbReference type="Gene3D" id="3.10.129.10">
    <property type="entry name" value="Hotdog Thioesterase"/>
    <property type="match status" value="1"/>
</dbReference>
<dbReference type="EMBL" id="PGEX01000001">
    <property type="protein sequence ID" value="PJJ41066.1"/>
    <property type="molecule type" value="Genomic_DNA"/>
</dbReference>
<reference evidence="3 4" key="1">
    <citation type="submission" date="2017-11" db="EMBL/GenBank/DDBJ databases">
        <title>Animal gut microbial communities from fecal samples from Wisconsin, USA.</title>
        <authorList>
            <person name="Neumann A."/>
        </authorList>
    </citation>
    <scope>NUCLEOTIDE SEQUENCE [LARGE SCALE GENOMIC DNA]</scope>
    <source>
        <strain evidence="3 4">UWS3</strain>
    </source>
</reference>
<evidence type="ECO:0000256" key="1">
    <source>
        <dbReference type="ARBA" id="ARBA00005953"/>
    </source>
</evidence>
<dbReference type="InterPro" id="IPR006684">
    <property type="entry name" value="YbgC/YbaW"/>
</dbReference>
<evidence type="ECO:0000256" key="2">
    <source>
        <dbReference type="ARBA" id="ARBA00022801"/>
    </source>
</evidence>
<dbReference type="PANTHER" id="PTHR31793:SF27">
    <property type="entry name" value="NOVEL THIOESTERASE SUPERFAMILY DOMAIN AND SAPOSIN A-TYPE DOMAIN CONTAINING PROTEIN (0610012H03RIK)"/>
    <property type="match status" value="1"/>
</dbReference>